<keyword evidence="1" id="KW-1133">Transmembrane helix</keyword>
<name>A0A0K2TUK0_LEPSM</name>
<organism evidence="2">
    <name type="scientific">Lepeophtheirus salmonis</name>
    <name type="common">Salmon louse</name>
    <name type="synonym">Caligus salmonis</name>
    <dbReference type="NCBI Taxonomy" id="72036"/>
    <lineage>
        <taxon>Eukaryota</taxon>
        <taxon>Metazoa</taxon>
        <taxon>Ecdysozoa</taxon>
        <taxon>Arthropoda</taxon>
        <taxon>Crustacea</taxon>
        <taxon>Multicrustacea</taxon>
        <taxon>Hexanauplia</taxon>
        <taxon>Copepoda</taxon>
        <taxon>Siphonostomatoida</taxon>
        <taxon>Caligidae</taxon>
        <taxon>Lepeophtheirus</taxon>
    </lineage>
</organism>
<keyword evidence="1" id="KW-0472">Membrane</keyword>
<protein>
    <submittedName>
        <fullName evidence="2">Uncharacterized protein</fullName>
    </submittedName>
</protein>
<reference evidence="2" key="1">
    <citation type="submission" date="2014-05" db="EMBL/GenBank/DDBJ databases">
        <authorList>
            <person name="Chronopoulou M."/>
        </authorList>
    </citation>
    <scope>NUCLEOTIDE SEQUENCE</scope>
    <source>
        <tissue evidence="2">Whole organism</tissue>
    </source>
</reference>
<sequence length="40" mass="4826">MKKYVPKRKEQKNVFKFNLFYSLLPSTLAILLFAFPMIIF</sequence>
<evidence type="ECO:0000256" key="1">
    <source>
        <dbReference type="SAM" id="Phobius"/>
    </source>
</evidence>
<dbReference type="AlphaFoldDB" id="A0A0K2TUK0"/>
<feature type="transmembrane region" description="Helical" evidence="1">
    <location>
        <begin position="20"/>
        <end position="39"/>
    </location>
</feature>
<dbReference type="EMBL" id="HACA01011720">
    <property type="protein sequence ID" value="CDW29081.1"/>
    <property type="molecule type" value="Transcribed_RNA"/>
</dbReference>
<keyword evidence="1" id="KW-0812">Transmembrane</keyword>
<proteinExistence type="predicted"/>
<accession>A0A0K2TUK0</accession>
<evidence type="ECO:0000313" key="2">
    <source>
        <dbReference type="EMBL" id="CDW29081.1"/>
    </source>
</evidence>